<accession>A0A6C0YBS9</accession>
<evidence type="ECO:0000256" key="7">
    <source>
        <dbReference type="ARBA" id="ARBA00023136"/>
    </source>
</evidence>
<feature type="transmembrane region" description="Helical" evidence="8">
    <location>
        <begin position="86"/>
        <end position="110"/>
    </location>
</feature>
<feature type="transmembrane region" description="Helical" evidence="8">
    <location>
        <begin position="307"/>
        <end position="338"/>
    </location>
</feature>
<reference evidence="9 10" key="1">
    <citation type="submission" date="2019-09" db="EMBL/GenBank/DDBJ databases">
        <title>Non-baumannii Acinetobacter spp. carrying blaNDM-1 isolated in China.</title>
        <authorList>
            <person name="Cui C."/>
            <person name="Chen C."/>
            <person name="Sun J."/>
            <person name="Liu Y."/>
        </authorList>
    </citation>
    <scope>NUCLEOTIDE SEQUENCE [LARGE SCALE GENOMIC DNA]</scope>
    <source>
        <strain evidence="9 10">B18</strain>
    </source>
</reference>
<feature type="transmembrane region" description="Helical" evidence="8">
    <location>
        <begin position="235"/>
        <end position="257"/>
    </location>
</feature>
<keyword evidence="2" id="KW-0813">Transport</keyword>
<evidence type="ECO:0000256" key="5">
    <source>
        <dbReference type="ARBA" id="ARBA00022989"/>
    </source>
</evidence>
<evidence type="ECO:0000256" key="3">
    <source>
        <dbReference type="ARBA" id="ARBA00022475"/>
    </source>
</evidence>
<evidence type="ECO:0000256" key="6">
    <source>
        <dbReference type="ARBA" id="ARBA00023065"/>
    </source>
</evidence>
<dbReference type="Proteomes" id="UP000503440">
    <property type="component" value="Chromosome"/>
</dbReference>
<gene>
    <name evidence="9" type="ORF">FSC09_07745</name>
</gene>
<dbReference type="InterPro" id="IPR003445">
    <property type="entry name" value="Cat_transpt"/>
</dbReference>
<keyword evidence="6" id="KW-0406">Ion transport</keyword>
<feature type="transmembrane region" description="Helical" evidence="8">
    <location>
        <begin position="200"/>
        <end position="223"/>
    </location>
</feature>
<feature type="transmembrane region" description="Helical" evidence="8">
    <location>
        <begin position="141"/>
        <end position="161"/>
    </location>
</feature>
<comment type="subcellular location">
    <subcellularLocation>
        <location evidence="1">Cell membrane</location>
        <topology evidence="1">Multi-pass membrane protein</topology>
    </subcellularLocation>
</comment>
<keyword evidence="4 8" id="KW-0812">Transmembrane</keyword>
<keyword evidence="3" id="KW-1003">Cell membrane</keyword>
<feature type="transmembrane region" description="Helical" evidence="8">
    <location>
        <begin position="413"/>
        <end position="437"/>
    </location>
</feature>
<keyword evidence="7 8" id="KW-0472">Membrane</keyword>
<dbReference type="GO" id="GO:0008324">
    <property type="term" value="F:monoatomic cation transmembrane transporter activity"/>
    <property type="evidence" value="ECO:0007669"/>
    <property type="project" value="InterPro"/>
</dbReference>
<dbReference type="EMBL" id="CP044455">
    <property type="protein sequence ID" value="QIC70310.1"/>
    <property type="molecule type" value="Genomic_DNA"/>
</dbReference>
<dbReference type="GO" id="GO:0030001">
    <property type="term" value="P:metal ion transport"/>
    <property type="evidence" value="ECO:0007669"/>
    <property type="project" value="UniProtKB-ARBA"/>
</dbReference>
<dbReference type="PANTHER" id="PTHR32024:SF1">
    <property type="entry name" value="KTR SYSTEM POTASSIUM UPTAKE PROTEIN B"/>
    <property type="match status" value="1"/>
</dbReference>
<protein>
    <submittedName>
        <fullName evidence="9">Potassium transporter TrkH</fullName>
    </submittedName>
</protein>
<feature type="transmembrane region" description="Helical" evidence="8">
    <location>
        <begin position="359"/>
        <end position="380"/>
    </location>
</feature>
<dbReference type="GO" id="GO:0005886">
    <property type="term" value="C:plasma membrane"/>
    <property type="evidence" value="ECO:0007669"/>
    <property type="project" value="UniProtKB-SubCell"/>
</dbReference>
<evidence type="ECO:0000256" key="4">
    <source>
        <dbReference type="ARBA" id="ARBA00022692"/>
    </source>
</evidence>
<sequence length="454" mass="49187">MTKNKTAYKNTAKPSTATTVNLSPPSLLALGFLSFIVIGTLLLKLPFAHQGDLSWLQALFTATSAVTITGLSVVNVGEAYTVFGQIVIMLLLQCGGLGFMTFAILAAMSLSPKIGLKQQMMAQETIGQTSLATVGFTIKGVLLYSLFFEGIGTFILTLAWLQDYDFLEAFFYAAFYSVSAFNNGGFSLFPNSLMSFADQYLITFTISMLYIIGGVGFVVLMDIKKTRRWHKLSANSKLILSTILGLNLFAFITIWLLEASNPATLAAMSLTDQAWNAWFHATVPRSSGFNSLDIASMSDASNLLTMFLMFIGGGSLSTAGGIKVGTFIIVVLSVISFLRRADEVRVFHYSVPEKTTFKALAVVSITAFLVFAGIFSLLLLEPEHEFMDLLFEAVSAACTVGLSRGITGELQPLSLVALMLLMFAGRLGPLTLAYLIATPKRSRLQHPTTDIQIG</sequence>
<evidence type="ECO:0000256" key="2">
    <source>
        <dbReference type="ARBA" id="ARBA00022448"/>
    </source>
</evidence>
<organism evidence="9 10">
    <name type="scientific">Acinetobacter indicus</name>
    <dbReference type="NCBI Taxonomy" id="756892"/>
    <lineage>
        <taxon>Bacteria</taxon>
        <taxon>Pseudomonadati</taxon>
        <taxon>Pseudomonadota</taxon>
        <taxon>Gammaproteobacteria</taxon>
        <taxon>Moraxellales</taxon>
        <taxon>Moraxellaceae</taxon>
        <taxon>Acinetobacter</taxon>
    </lineage>
</organism>
<name>A0A6C0YBS9_9GAMM</name>
<dbReference type="AlphaFoldDB" id="A0A6C0YBS9"/>
<evidence type="ECO:0000313" key="9">
    <source>
        <dbReference type="EMBL" id="QIC70310.1"/>
    </source>
</evidence>
<feature type="transmembrane region" description="Helical" evidence="8">
    <location>
        <begin position="26"/>
        <end position="43"/>
    </location>
</feature>
<proteinExistence type="predicted"/>
<dbReference type="PANTHER" id="PTHR32024">
    <property type="entry name" value="TRK SYSTEM POTASSIUM UPTAKE PROTEIN TRKG-RELATED"/>
    <property type="match status" value="1"/>
</dbReference>
<evidence type="ECO:0000313" key="10">
    <source>
        <dbReference type="Proteomes" id="UP000503440"/>
    </source>
</evidence>
<keyword evidence="5 8" id="KW-1133">Transmembrane helix</keyword>
<evidence type="ECO:0000256" key="1">
    <source>
        <dbReference type="ARBA" id="ARBA00004651"/>
    </source>
</evidence>
<feature type="transmembrane region" description="Helical" evidence="8">
    <location>
        <begin position="55"/>
        <end position="74"/>
    </location>
</feature>
<evidence type="ECO:0000256" key="8">
    <source>
        <dbReference type="SAM" id="Phobius"/>
    </source>
</evidence>
<dbReference type="Pfam" id="PF02386">
    <property type="entry name" value="TrkH"/>
    <property type="match status" value="1"/>
</dbReference>
<dbReference type="RefSeq" id="WP_075167765.1">
    <property type="nucleotide sequence ID" value="NZ_CAXNYR010000004.1"/>
</dbReference>